<organism evidence="1 2">
    <name type="scientific">Thelohanellus kitauei</name>
    <name type="common">Myxosporean</name>
    <dbReference type="NCBI Taxonomy" id="669202"/>
    <lineage>
        <taxon>Eukaryota</taxon>
        <taxon>Metazoa</taxon>
        <taxon>Cnidaria</taxon>
        <taxon>Myxozoa</taxon>
        <taxon>Myxosporea</taxon>
        <taxon>Bivalvulida</taxon>
        <taxon>Platysporina</taxon>
        <taxon>Myxobolidae</taxon>
        <taxon>Thelohanellus</taxon>
    </lineage>
</organism>
<dbReference type="EMBL" id="JWZT01001295">
    <property type="protein sequence ID" value="KII72318.1"/>
    <property type="molecule type" value="Genomic_DNA"/>
</dbReference>
<protein>
    <submittedName>
        <fullName evidence="1">Uncharacterized protein</fullName>
    </submittedName>
</protein>
<name>A0A0C2JSA1_THEKT</name>
<dbReference type="AlphaFoldDB" id="A0A0C2JSA1"/>
<proteinExistence type="predicted"/>
<gene>
    <name evidence="1" type="ORF">RF11_10018</name>
</gene>
<evidence type="ECO:0000313" key="1">
    <source>
        <dbReference type="EMBL" id="KII72318.1"/>
    </source>
</evidence>
<keyword evidence="2" id="KW-1185">Reference proteome</keyword>
<sequence>MVNLFGQTEEVHSFSLEEIKKYVEKFDIHWQIKLYKHFSYIYPDLDHQLLTEAFDVAKMNGVVKQYQYLTFHLDIHPDSDMATYTDIYYSNEKFKQEGEARLAKSVGTPDNYRYALIIIIANI</sequence>
<evidence type="ECO:0000313" key="2">
    <source>
        <dbReference type="Proteomes" id="UP000031668"/>
    </source>
</evidence>
<dbReference type="Proteomes" id="UP000031668">
    <property type="component" value="Unassembled WGS sequence"/>
</dbReference>
<accession>A0A0C2JSA1</accession>
<reference evidence="1 2" key="1">
    <citation type="journal article" date="2014" name="Genome Biol. Evol.">
        <title>The genome of the myxosporean Thelohanellus kitauei shows adaptations to nutrient acquisition within its fish host.</title>
        <authorList>
            <person name="Yang Y."/>
            <person name="Xiong J."/>
            <person name="Zhou Z."/>
            <person name="Huo F."/>
            <person name="Miao W."/>
            <person name="Ran C."/>
            <person name="Liu Y."/>
            <person name="Zhang J."/>
            <person name="Feng J."/>
            <person name="Wang M."/>
            <person name="Wang M."/>
            <person name="Wang L."/>
            <person name="Yao B."/>
        </authorList>
    </citation>
    <scope>NUCLEOTIDE SEQUENCE [LARGE SCALE GENOMIC DNA]</scope>
    <source>
        <strain evidence="1">Wuqing</strain>
    </source>
</reference>
<comment type="caution">
    <text evidence="1">The sequence shown here is derived from an EMBL/GenBank/DDBJ whole genome shotgun (WGS) entry which is preliminary data.</text>
</comment>